<evidence type="ECO:0000313" key="2">
    <source>
        <dbReference type="Proteomes" id="UP000092247"/>
    </source>
</evidence>
<dbReference type="EMBL" id="LZEX01000003">
    <property type="protein sequence ID" value="OBU10545.1"/>
    <property type="molecule type" value="Genomic_DNA"/>
</dbReference>
<reference evidence="1 2" key="1">
    <citation type="submission" date="2016-06" db="EMBL/GenBank/DDBJ databases">
        <authorList>
            <person name="Kjaerup R.B."/>
            <person name="Dalgaard T.S."/>
            <person name="Juul-Madsen H.R."/>
        </authorList>
    </citation>
    <scope>NUCLEOTIDE SEQUENCE [LARGE SCALE GENOMIC DNA]</scope>
    <source>
        <strain evidence="1 2">GCSL-Mp3</strain>
    </source>
</reference>
<gene>
    <name evidence="1" type="ORF">AYY17_15485</name>
</gene>
<name>A0A1B8HM92_9GAMM</name>
<organism evidence="1 2">
    <name type="scientific">Morganella psychrotolerans</name>
    <dbReference type="NCBI Taxonomy" id="368603"/>
    <lineage>
        <taxon>Bacteria</taxon>
        <taxon>Pseudomonadati</taxon>
        <taxon>Pseudomonadota</taxon>
        <taxon>Gammaproteobacteria</taxon>
        <taxon>Enterobacterales</taxon>
        <taxon>Morganellaceae</taxon>
        <taxon>Morganella</taxon>
    </lineage>
</organism>
<proteinExistence type="predicted"/>
<accession>A0A1B8HM92</accession>
<dbReference type="RefSeq" id="WP_067421758.1">
    <property type="nucleotide sequence ID" value="NZ_LZEX01000003.1"/>
</dbReference>
<dbReference type="AlphaFoldDB" id="A0A1B8HM92"/>
<evidence type="ECO:0000313" key="1">
    <source>
        <dbReference type="EMBL" id="OBU10545.1"/>
    </source>
</evidence>
<dbReference type="Proteomes" id="UP000092247">
    <property type="component" value="Unassembled WGS sequence"/>
</dbReference>
<sequence length="81" mass="9369">MNTGLKTYYCMLPNGKVQAHQSPWKPTHAVAARNESRDWYAHSWCSSQLAAERCYELTQQEQGVKVEVLRVTDEEPEKLPF</sequence>
<protein>
    <submittedName>
        <fullName evidence="1">Uncharacterized protein</fullName>
    </submittedName>
</protein>
<comment type="caution">
    <text evidence="1">The sequence shown here is derived from an EMBL/GenBank/DDBJ whole genome shotgun (WGS) entry which is preliminary data.</text>
</comment>